<dbReference type="AlphaFoldDB" id="A0A1B6VJP6"/>
<dbReference type="PROSITE" id="PS01070">
    <property type="entry name" value="NUCLEASE_NON_SPEC"/>
    <property type="match status" value="1"/>
</dbReference>
<evidence type="ECO:0000256" key="3">
    <source>
        <dbReference type="ARBA" id="ARBA00022722"/>
    </source>
</evidence>
<dbReference type="Gene3D" id="3.40.570.10">
    <property type="entry name" value="Extracellular Endonuclease, subunit A"/>
    <property type="match status" value="1"/>
</dbReference>
<evidence type="ECO:0000259" key="12">
    <source>
        <dbReference type="SMART" id="SM00477"/>
    </source>
</evidence>
<evidence type="ECO:0000256" key="11">
    <source>
        <dbReference type="SAM" id="MobiDB-lite"/>
    </source>
</evidence>
<feature type="region of interest" description="Disordered" evidence="11">
    <location>
        <begin position="71"/>
        <end position="94"/>
    </location>
</feature>
<dbReference type="GO" id="GO:0003676">
    <property type="term" value="F:nucleic acid binding"/>
    <property type="evidence" value="ECO:0007669"/>
    <property type="project" value="InterPro"/>
</dbReference>
<evidence type="ECO:0000256" key="2">
    <source>
        <dbReference type="ARBA" id="ARBA00010052"/>
    </source>
</evidence>
<proteinExistence type="inferred from homology"/>
<dbReference type="InterPro" id="IPR040255">
    <property type="entry name" value="Non-specific_endonuclease"/>
</dbReference>
<keyword evidence="3 10" id="KW-0540">Nuclease</keyword>
<dbReference type="GO" id="GO:0016787">
    <property type="term" value="F:hydrolase activity"/>
    <property type="evidence" value="ECO:0007669"/>
    <property type="project" value="UniProtKB-KW"/>
</dbReference>
<dbReference type="Proteomes" id="UP000077786">
    <property type="component" value="Unassembled WGS sequence"/>
</dbReference>
<dbReference type="InterPro" id="IPR020821">
    <property type="entry name" value="ENPP1-3/EXOG-like_nuc-like"/>
</dbReference>
<organism evidence="14 15">
    <name type="scientific">Gluconobacter cerinus</name>
    <dbReference type="NCBI Taxonomy" id="38307"/>
    <lineage>
        <taxon>Bacteria</taxon>
        <taxon>Pseudomonadati</taxon>
        <taxon>Pseudomonadota</taxon>
        <taxon>Alphaproteobacteria</taxon>
        <taxon>Acetobacterales</taxon>
        <taxon>Acetobacteraceae</taxon>
        <taxon>Gluconobacter</taxon>
    </lineage>
</organism>
<feature type="binding site" evidence="9">
    <location>
        <position position="110"/>
    </location>
    <ligand>
        <name>Mg(2+)</name>
        <dbReference type="ChEBI" id="CHEBI:18420"/>
        <note>catalytic</note>
    </ligand>
</feature>
<evidence type="ECO:0000256" key="6">
    <source>
        <dbReference type="ARBA" id="ARBA00022801"/>
    </source>
</evidence>
<sequence>MSLPAVANQKTAFLCNNDYAVLVSENTKSPLWSAEDLTEEQIEAARQTTRTGHFTPDRRLPSSMQVMLSDYHGSGYDRGHMTPSGDEPDTSSQNQSFLLSNIVPQTAALNRGAWEGVESAVRGWADQEGEVFVVTGPGYNPDEAQQTLGLGHIPIPAITWKAIYDPVGPGTGAYVCLNTAKPVCKITSVAMLTQLVHIDPFPALPEHLKAQIASMPPIRQSPYALSHRAGNEKLQKNWKSVAVQKALKALLRSLGANK</sequence>
<evidence type="ECO:0000256" key="5">
    <source>
        <dbReference type="ARBA" id="ARBA00022759"/>
    </source>
</evidence>
<dbReference type="PATRIC" id="fig|38307.3.peg.2106"/>
<feature type="domain" description="ENPP1-3/EXOG-like endonuclease/phosphodiesterase" evidence="12">
    <location>
        <begin position="16"/>
        <end position="207"/>
    </location>
</feature>
<dbReference type="EMBL" id="LUTU01000008">
    <property type="protein sequence ID" value="OAJ67440.1"/>
    <property type="molecule type" value="Genomic_DNA"/>
</dbReference>
<dbReference type="SMART" id="SM00892">
    <property type="entry name" value="Endonuclease_NS"/>
    <property type="match status" value="1"/>
</dbReference>
<evidence type="ECO:0000256" key="8">
    <source>
        <dbReference type="PIRSR" id="PIRSR640255-1"/>
    </source>
</evidence>
<evidence type="ECO:0000256" key="9">
    <source>
        <dbReference type="PIRSR" id="PIRSR640255-2"/>
    </source>
</evidence>
<evidence type="ECO:0000259" key="13">
    <source>
        <dbReference type="SMART" id="SM00892"/>
    </source>
</evidence>
<dbReference type="EC" id="3.1.30.-" evidence="10"/>
<protein>
    <recommendedName>
        <fullName evidence="10">Endonuclease</fullName>
        <ecNumber evidence="10">3.1.30.-</ecNumber>
    </recommendedName>
</protein>
<dbReference type="SUPFAM" id="SSF54060">
    <property type="entry name" value="His-Me finger endonucleases"/>
    <property type="match status" value="1"/>
</dbReference>
<dbReference type="InterPro" id="IPR018524">
    <property type="entry name" value="DNA/RNA_endonuclease_AS"/>
</dbReference>
<evidence type="ECO:0000256" key="4">
    <source>
        <dbReference type="ARBA" id="ARBA00022723"/>
    </source>
</evidence>
<keyword evidence="7" id="KW-0460">Magnesium</keyword>
<dbReference type="PANTHER" id="PTHR13966">
    <property type="entry name" value="ENDONUCLEASE RELATED"/>
    <property type="match status" value="1"/>
</dbReference>
<dbReference type="GO" id="GO:0046872">
    <property type="term" value="F:metal ion binding"/>
    <property type="evidence" value="ECO:0007669"/>
    <property type="project" value="UniProtKB-KW"/>
</dbReference>
<comment type="similarity">
    <text evidence="2 10">Belongs to the DNA/RNA non-specific endonuclease family.</text>
</comment>
<reference evidence="14 15" key="1">
    <citation type="submission" date="2016-03" db="EMBL/GenBank/DDBJ databases">
        <title>Draft genome sequence of Gluconobacter cerinus strain CECT 9110.</title>
        <authorList>
            <person name="Sainz F."/>
            <person name="Mas A."/>
            <person name="Torija M.J."/>
        </authorList>
    </citation>
    <scope>NUCLEOTIDE SEQUENCE [LARGE SCALE GENOMIC DNA]</scope>
    <source>
        <strain evidence="14 15">CECT 9110</strain>
    </source>
</reference>
<gene>
    <name evidence="14" type="ORF">A0123_02039</name>
</gene>
<comment type="caution">
    <text evidence="14">The sequence shown here is derived from an EMBL/GenBank/DDBJ whole genome shotgun (WGS) entry which is preliminary data.</text>
</comment>
<dbReference type="InterPro" id="IPR044925">
    <property type="entry name" value="His-Me_finger_sf"/>
</dbReference>
<name>A0A1B6VJP6_9PROT</name>
<dbReference type="InterPro" id="IPR001604">
    <property type="entry name" value="Endo_G_ENPP1-like_dom"/>
</dbReference>
<dbReference type="GO" id="GO:0004519">
    <property type="term" value="F:endonuclease activity"/>
    <property type="evidence" value="ECO:0007669"/>
    <property type="project" value="UniProtKB-UniRule"/>
</dbReference>
<evidence type="ECO:0000256" key="1">
    <source>
        <dbReference type="ARBA" id="ARBA00001946"/>
    </source>
</evidence>
<keyword evidence="6 10" id="KW-0378">Hydrolase</keyword>
<accession>A0A1B6VJP6</accession>
<dbReference type="SMART" id="SM00477">
    <property type="entry name" value="NUC"/>
    <property type="match status" value="1"/>
</dbReference>
<dbReference type="InterPro" id="IPR044929">
    <property type="entry name" value="DNA/RNA_non-sp_Endonuclease_sf"/>
</dbReference>
<evidence type="ECO:0000313" key="14">
    <source>
        <dbReference type="EMBL" id="OAJ67440.1"/>
    </source>
</evidence>
<evidence type="ECO:0000313" key="15">
    <source>
        <dbReference type="Proteomes" id="UP000077786"/>
    </source>
</evidence>
<evidence type="ECO:0000256" key="7">
    <source>
        <dbReference type="ARBA" id="ARBA00022842"/>
    </source>
</evidence>
<feature type="domain" description="DNA/RNA non-specific endonuclease/pyrophosphatase/phosphodiesterase" evidence="13">
    <location>
        <begin position="15"/>
        <end position="204"/>
    </location>
</feature>
<feature type="active site" description="Proton acceptor" evidence="8">
    <location>
        <position position="80"/>
    </location>
</feature>
<keyword evidence="5 10" id="KW-0255">Endonuclease</keyword>
<dbReference type="Pfam" id="PF01223">
    <property type="entry name" value="Endonuclease_NS"/>
    <property type="match status" value="1"/>
</dbReference>
<dbReference type="PANTHER" id="PTHR13966:SF5">
    <property type="entry name" value="ENDONUCLEASE G, MITOCHONDRIAL"/>
    <property type="match status" value="1"/>
</dbReference>
<evidence type="ECO:0000256" key="10">
    <source>
        <dbReference type="RuleBase" id="RU366055"/>
    </source>
</evidence>
<comment type="cofactor">
    <cofactor evidence="1 10">
        <name>Mg(2+)</name>
        <dbReference type="ChEBI" id="CHEBI:18420"/>
    </cofactor>
</comment>
<keyword evidence="4 9" id="KW-0479">Metal-binding</keyword>